<dbReference type="EMBL" id="JAEQNA010000008">
    <property type="protein sequence ID" value="MBL0422507.1"/>
    <property type="molecule type" value="Genomic_DNA"/>
</dbReference>
<protein>
    <submittedName>
        <fullName evidence="1">Uncharacterized protein</fullName>
    </submittedName>
</protein>
<accession>A0A936ZMI4</accession>
<name>A0A936ZMI4_9BURK</name>
<proteinExistence type="predicted"/>
<dbReference type="RefSeq" id="WP_201685580.1">
    <property type="nucleotide sequence ID" value="NZ_JAEQNA010000008.1"/>
</dbReference>
<evidence type="ECO:0000313" key="2">
    <source>
        <dbReference type="Proteomes" id="UP000613011"/>
    </source>
</evidence>
<gene>
    <name evidence="1" type="ORF">JI739_19330</name>
</gene>
<sequence length="328" mass="36092">MNLSRNAAAWELVCQRWQSGHHWFDDAIPPVQRTAHEHLVELKAVKPVAVNQQFALCGHCGLHTAPIFRDKAALRMQCPECGPVAVAARDLKAWVVDEEWLIRKLRAAFSVPTHQEVVRITAGVWRIGLHQRTAVLLARRLDLLLQQPSVLARGRGETVLWLITPKRLREGDDDPVAGAARWLPMEERFTLYGGNVSFIDADTSRGDEAIASADPVYGPFSADFRWVRLQGEGASIELSEAQAAVLKALWEFGGQSQEAHLVMSRAGLASDKPIDVFKVKAQHKGNERYEGPLRAYKALVKTNQRAGTYALAPGVMGAAISSAVATLS</sequence>
<reference evidence="1" key="1">
    <citation type="submission" date="2021-01" db="EMBL/GenBank/DDBJ databases">
        <title>Ramlibacter sp. strain AW1 16S ribosomal RNA gene Genome sequencing and assembly.</title>
        <authorList>
            <person name="Kang M."/>
        </authorList>
    </citation>
    <scope>NUCLEOTIDE SEQUENCE</scope>
    <source>
        <strain evidence="1">AW1</strain>
    </source>
</reference>
<comment type="caution">
    <text evidence="1">The sequence shown here is derived from an EMBL/GenBank/DDBJ whole genome shotgun (WGS) entry which is preliminary data.</text>
</comment>
<keyword evidence="2" id="KW-1185">Reference proteome</keyword>
<dbReference type="AlphaFoldDB" id="A0A936ZMI4"/>
<dbReference type="Proteomes" id="UP000613011">
    <property type="component" value="Unassembled WGS sequence"/>
</dbReference>
<organism evidence="1 2">
    <name type="scientific">Ramlibacter aurantiacus</name>
    <dbReference type="NCBI Taxonomy" id="2801330"/>
    <lineage>
        <taxon>Bacteria</taxon>
        <taxon>Pseudomonadati</taxon>
        <taxon>Pseudomonadota</taxon>
        <taxon>Betaproteobacteria</taxon>
        <taxon>Burkholderiales</taxon>
        <taxon>Comamonadaceae</taxon>
        <taxon>Ramlibacter</taxon>
    </lineage>
</organism>
<evidence type="ECO:0000313" key="1">
    <source>
        <dbReference type="EMBL" id="MBL0422507.1"/>
    </source>
</evidence>